<dbReference type="Proteomes" id="UP000019485">
    <property type="component" value="Unassembled WGS sequence"/>
</dbReference>
<name>W9DZ28_9ACTN</name>
<gene>
    <name evidence="3" type="ORF">ActroDRAFT_0074</name>
</gene>
<dbReference type="HOGENOM" id="CLU_2968972_0_0_11"/>
<organism evidence="3 4">
    <name type="scientific">Actinospica robiniae DSM 44927</name>
    <dbReference type="NCBI Taxonomy" id="479430"/>
    <lineage>
        <taxon>Bacteria</taxon>
        <taxon>Bacillati</taxon>
        <taxon>Actinomycetota</taxon>
        <taxon>Actinomycetes</taxon>
        <taxon>Catenulisporales</taxon>
        <taxon>Actinospicaceae</taxon>
        <taxon>Actinospica</taxon>
    </lineage>
</organism>
<feature type="signal peptide" evidence="2">
    <location>
        <begin position="1"/>
        <end position="19"/>
    </location>
</feature>
<accession>W9DZ28</accession>
<evidence type="ECO:0000313" key="4">
    <source>
        <dbReference type="Proteomes" id="UP000019485"/>
    </source>
</evidence>
<feature type="chain" id="PRO_5004923143" evidence="2">
    <location>
        <begin position="20"/>
        <end position="58"/>
    </location>
</feature>
<keyword evidence="4" id="KW-1185">Reference proteome</keyword>
<proteinExistence type="predicted"/>
<sequence>MKRSILSHPLTLALISATAALDAVRLPTRSTNSELWRTELPTPAANSIRPKAAGRFRN</sequence>
<protein>
    <submittedName>
        <fullName evidence="3">Uncharacterized protein</fullName>
    </submittedName>
</protein>
<evidence type="ECO:0000313" key="3">
    <source>
        <dbReference type="EMBL" id="ETA71053.1"/>
    </source>
</evidence>
<evidence type="ECO:0000256" key="2">
    <source>
        <dbReference type="SAM" id="SignalP"/>
    </source>
</evidence>
<reference evidence="3 4" key="1">
    <citation type="submission" date="2013-08" db="EMBL/GenBank/DDBJ databases">
        <authorList>
            <consortium name="DOE Joint Genome Institute"/>
            <person name="Eisen J."/>
            <person name="Huntemann M."/>
            <person name="Han J."/>
            <person name="Chen A."/>
            <person name="Kyrpides N."/>
            <person name="Mavromatis K."/>
            <person name="Markowitz V."/>
            <person name="Palaniappan K."/>
            <person name="Ivanova N."/>
            <person name="Schaumberg A."/>
            <person name="Pati A."/>
            <person name="Liolios K."/>
            <person name="Nordberg H.P."/>
            <person name="Cantor M.N."/>
            <person name="Hua S.X."/>
            <person name="Woyke T."/>
        </authorList>
    </citation>
    <scope>NUCLEOTIDE SEQUENCE [LARGE SCALE GENOMIC DNA]</scope>
    <source>
        <strain evidence="3 4">DSM 44927</strain>
    </source>
</reference>
<dbReference type="AlphaFoldDB" id="W9DZ28"/>
<feature type="region of interest" description="Disordered" evidence="1">
    <location>
        <begin position="32"/>
        <end position="58"/>
    </location>
</feature>
<keyword evidence="2" id="KW-0732">Signal</keyword>
<evidence type="ECO:0000256" key="1">
    <source>
        <dbReference type="SAM" id="MobiDB-lite"/>
    </source>
</evidence>
<dbReference type="EMBL" id="AZAN01000001">
    <property type="protein sequence ID" value="ETA71053.1"/>
    <property type="molecule type" value="Genomic_DNA"/>
</dbReference>
<comment type="caution">
    <text evidence="3">The sequence shown here is derived from an EMBL/GenBank/DDBJ whole genome shotgun (WGS) entry which is preliminary data.</text>
</comment>